<accession>A0ABN1BDS2</accession>
<keyword evidence="4" id="KW-1185">Reference proteome</keyword>
<sequence>MDIYQHFRKEEQAFIDQALAWRDEVEQTYQRKLTDFLDPREQIILSSVIGNHPDMNLHFFGGDDKTERKRAILAPFYEEIHNEDFDIVVLQSQFARKFVEITHRDVLGALMSLGIKRKKAGDLMVVDDTVQIVADKELATFLELHLTGIKKTRLHFKSVPLDEMKPSPEQWQTKEGTVSSLRLDTVMKEIYNLSRNKTSEWIQKGYVKVNHRVVEDPSFQMEEGDMISVRKKGRSKLIQISGQTKKEKWRILTGVLK</sequence>
<dbReference type="Gene3D" id="3.10.290.10">
    <property type="entry name" value="RNA-binding S4 domain"/>
    <property type="match status" value="1"/>
</dbReference>
<organism evidence="3 4">
    <name type="scientific">Salinibacillus aidingensis</name>
    <dbReference type="NCBI Taxonomy" id="237684"/>
    <lineage>
        <taxon>Bacteria</taxon>
        <taxon>Bacillati</taxon>
        <taxon>Bacillota</taxon>
        <taxon>Bacilli</taxon>
        <taxon>Bacillales</taxon>
        <taxon>Bacillaceae</taxon>
        <taxon>Salinibacillus</taxon>
    </lineage>
</organism>
<dbReference type="Pfam" id="PF21278">
    <property type="entry name" value="YlmH_1st"/>
    <property type="match status" value="1"/>
</dbReference>
<name>A0ABN1BDS2_9BACI</name>
<dbReference type="InterPro" id="IPR036986">
    <property type="entry name" value="S4_RNA-bd_sf"/>
</dbReference>
<comment type="caution">
    <text evidence="3">The sequence shown here is derived from an EMBL/GenBank/DDBJ whole genome shotgun (WGS) entry which is preliminary data.</text>
</comment>
<dbReference type="Pfam" id="PF01479">
    <property type="entry name" value="S4"/>
    <property type="match status" value="1"/>
</dbReference>
<dbReference type="SMART" id="SM00363">
    <property type="entry name" value="S4"/>
    <property type="match status" value="1"/>
</dbReference>
<evidence type="ECO:0000256" key="1">
    <source>
        <dbReference type="PROSITE-ProRule" id="PRU00182"/>
    </source>
</evidence>
<dbReference type="SUPFAM" id="SSF55174">
    <property type="entry name" value="Alpha-L RNA-binding motif"/>
    <property type="match status" value="1"/>
</dbReference>
<proteinExistence type="predicted"/>
<keyword evidence="1" id="KW-0694">RNA-binding</keyword>
<feature type="domain" description="RNA-binding S4" evidence="2">
    <location>
        <begin position="181"/>
        <end position="243"/>
    </location>
</feature>
<gene>
    <name evidence="3" type="ORF">GCM10008986_22280</name>
</gene>
<dbReference type="Gene3D" id="3.30.70.330">
    <property type="match status" value="1"/>
</dbReference>
<evidence type="ECO:0000313" key="4">
    <source>
        <dbReference type="Proteomes" id="UP001500880"/>
    </source>
</evidence>
<evidence type="ECO:0000259" key="2">
    <source>
        <dbReference type="SMART" id="SM00363"/>
    </source>
</evidence>
<dbReference type="EMBL" id="BAAADO010000004">
    <property type="protein sequence ID" value="GAA0495137.1"/>
    <property type="molecule type" value="Genomic_DNA"/>
</dbReference>
<dbReference type="InterPro" id="IPR040591">
    <property type="entry name" value="RqcP2_RBD"/>
</dbReference>
<dbReference type="PANTHER" id="PTHR13633:SF3">
    <property type="entry name" value="MITOCHONDRIAL TRANSCRIPTION RESCUE FACTOR 1"/>
    <property type="match status" value="1"/>
</dbReference>
<dbReference type="CDD" id="cd00165">
    <property type="entry name" value="S4"/>
    <property type="match status" value="1"/>
</dbReference>
<dbReference type="Pfam" id="PF17774">
    <property type="entry name" value="YlmH_RBD"/>
    <property type="match status" value="1"/>
</dbReference>
<reference evidence="3 4" key="1">
    <citation type="journal article" date="2019" name="Int. J. Syst. Evol. Microbiol.">
        <title>The Global Catalogue of Microorganisms (GCM) 10K type strain sequencing project: providing services to taxonomists for standard genome sequencing and annotation.</title>
        <authorList>
            <consortium name="The Broad Institute Genomics Platform"/>
            <consortium name="The Broad Institute Genome Sequencing Center for Infectious Disease"/>
            <person name="Wu L."/>
            <person name="Ma J."/>
        </authorList>
    </citation>
    <scope>NUCLEOTIDE SEQUENCE [LARGE SCALE GENOMIC DNA]</scope>
    <source>
        <strain evidence="3 4">JCM 12389</strain>
    </source>
</reference>
<dbReference type="InterPro" id="IPR048443">
    <property type="entry name" value="RqcP2_N"/>
</dbReference>
<dbReference type="Proteomes" id="UP001500880">
    <property type="component" value="Unassembled WGS sequence"/>
</dbReference>
<dbReference type="RefSeq" id="WP_343840957.1">
    <property type="nucleotide sequence ID" value="NZ_BAAADO010000004.1"/>
</dbReference>
<dbReference type="PANTHER" id="PTHR13633">
    <property type="entry name" value="MITOCHONDRIAL TRANSCRIPTION RESCUE FACTOR 1"/>
    <property type="match status" value="1"/>
</dbReference>
<dbReference type="PROSITE" id="PS50889">
    <property type="entry name" value="S4"/>
    <property type="match status" value="1"/>
</dbReference>
<protein>
    <submittedName>
        <fullName evidence="3">RNA-binding protein</fullName>
    </submittedName>
</protein>
<dbReference type="Gene3D" id="3.30.1370.160">
    <property type="match status" value="1"/>
</dbReference>
<dbReference type="InterPro" id="IPR002942">
    <property type="entry name" value="S4_RNA-bd"/>
</dbReference>
<dbReference type="InterPro" id="IPR012677">
    <property type="entry name" value="Nucleotide-bd_a/b_plait_sf"/>
</dbReference>
<evidence type="ECO:0000313" key="3">
    <source>
        <dbReference type="EMBL" id="GAA0495137.1"/>
    </source>
</evidence>